<reference evidence="4" key="3">
    <citation type="submission" date="2025-04" db="UniProtKB">
        <authorList>
            <consortium name="RefSeq"/>
        </authorList>
    </citation>
    <scope>IDENTIFICATION</scope>
    <source>
        <strain evidence="4">CBS 781.70</strain>
    </source>
</reference>
<protein>
    <submittedName>
        <fullName evidence="2 4">Uncharacterized protein</fullName>
    </submittedName>
</protein>
<dbReference type="Proteomes" id="UP000504638">
    <property type="component" value="Unplaced"/>
</dbReference>
<accession>A0A6G1GF46</accession>
<name>A0A6G1GF46_9PEZI</name>
<evidence type="ECO:0000313" key="3">
    <source>
        <dbReference type="Proteomes" id="UP000504638"/>
    </source>
</evidence>
<dbReference type="GeneID" id="54414334"/>
<dbReference type="AlphaFoldDB" id="A0A6G1GF46"/>
<reference evidence="4" key="2">
    <citation type="submission" date="2020-04" db="EMBL/GenBank/DDBJ databases">
        <authorList>
            <consortium name="NCBI Genome Project"/>
        </authorList>
    </citation>
    <scope>NUCLEOTIDE SEQUENCE</scope>
    <source>
        <strain evidence="4">CBS 781.70</strain>
    </source>
</reference>
<feature type="compositionally biased region" description="Basic and acidic residues" evidence="1">
    <location>
        <begin position="75"/>
        <end position="90"/>
    </location>
</feature>
<proteinExistence type="predicted"/>
<sequence>MPDTSHFSATMFDLTAVEPMDPPPPPYSATDSQPIEAPELTRKLEEVCGQQKHELRRWERAQRQQDLALMSSLERVPRHQEQEVATRSEGVDTQQEQEGGKGSSLKRAWRWCTRARRGRGWMYSNSKPDGRPKSKKMPSAK</sequence>
<dbReference type="RefSeq" id="XP_033538253.1">
    <property type="nucleotide sequence ID" value="XM_033673764.1"/>
</dbReference>
<evidence type="ECO:0000256" key="1">
    <source>
        <dbReference type="SAM" id="MobiDB-lite"/>
    </source>
</evidence>
<dbReference type="EMBL" id="ML975150">
    <property type="protein sequence ID" value="KAF1816622.1"/>
    <property type="molecule type" value="Genomic_DNA"/>
</dbReference>
<keyword evidence="3" id="KW-1185">Reference proteome</keyword>
<gene>
    <name evidence="2 4" type="ORF">P152DRAFT_130294</name>
</gene>
<organism evidence="2">
    <name type="scientific">Eremomyces bilateralis CBS 781.70</name>
    <dbReference type="NCBI Taxonomy" id="1392243"/>
    <lineage>
        <taxon>Eukaryota</taxon>
        <taxon>Fungi</taxon>
        <taxon>Dikarya</taxon>
        <taxon>Ascomycota</taxon>
        <taxon>Pezizomycotina</taxon>
        <taxon>Dothideomycetes</taxon>
        <taxon>Dothideomycetes incertae sedis</taxon>
        <taxon>Eremomycetales</taxon>
        <taxon>Eremomycetaceae</taxon>
        <taxon>Eremomyces</taxon>
    </lineage>
</organism>
<reference evidence="2 4" key="1">
    <citation type="submission" date="2020-01" db="EMBL/GenBank/DDBJ databases">
        <authorList>
            <consortium name="DOE Joint Genome Institute"/>
            <person name="Haridas S."/>
            <person name="Albert R."/>
            <person name="Binder M."/>
            <person name="Bloem J."/>
            <person name="Labutti K."/>
            <person name="Salamov A."/>
            <person name="Andreopoulos B."/>
            <person name="Baker S.E."/>
            <person name="Barry K."/>
            <person name="Bills G."/>
            <person name="Bluhm B.H."/>
            <person name="Cannon C."/>
            <person name="Castanera R."/>
            <person name="Culley D.E."/>
            <person name="Daum C."/>
            <person name="Ezra D."/>
            <person name="Gonzalez J.B."/>
            <person name="Henrissat B."/>
            <person name="Kuo A."/>
            <person name="Liang C."/>
            <person name="Lipzen A."/>
            <person name="Lutzoni F."/>
            <person name="Magnuson J."/>
            <person name="Mondo S."/>
            <person name="Nolan M."/>
            <person name="Ohm R."/>
            <person name="Pangilinan J."/>
            <person name="Park H.-J."/>
            <person name="Ramirez L."/>
            <person name="Alfaro M."/>
            <person name="Sun H."/>
            <person name="Tritt A."/>
            <person name="Yoshinaga Y."/>
            <person name="Zwiers L.-H."/>
            <person name="Turgeon B.G."/>
            <person name="Goodwin S.B."/>
            <person name="Spatafora J.W."/>
            <person name="Crous P.W."/>
            <person name="Grigoriev I.V."/>
        </authorList>
    </citation>
    <scope>NUCLEOTIDE SEQUENCE</scope>
    <source>
        <strain evidence="2 4">CBS 781.70</strain>
    </source>
</reference>
<feature type="compositionally biased region" description="Basic residues" evidence="1">
    <location>
        <begin position="107"/>
        <end position="119"/>
    </location>
</feature>
<evidence type="ECO:0000313" key="2">
    <source>
        <dbReference type="EMBL" id="KAF1816622.1"/>
    </source>
</evidence>
<feature type="region of interest" description="Disordered" evidence="1">
    <location>
        <begin position="1"/>
        <end position="33"/>
    </location>
</feature>
<evidence type="ECO:0000313" key="4">
    <source>
        <dbReference type="RefSeq" id="XP_033538253.1"/>
    </source>
</evidence>
<feature type="region of interest" description="Disordered" evidence="1">
    <location>
        <begin position="71"/>
        <end position="141"/>
    </location>
</feature>